<comment type="subcellular location">
    <subcellularLocation>
        <location evidence="1 7">Cell membrane</location>
        <topology evidence="1 7">Multi-pass membrane protein</topology>
    </subcellularLocation>
</comment>
<feature type="transmembrane region" description="Helical" evidence="7">
    <location>
        <begin position="187"/>
        <end position="206"/>
    </location>
</feature>
<dbReference type="Proteomes" id="UP000004793">
    <property type="component" value="Chromosome"/>
</dbReference>
<dbReference type="GO" id="GO:0005886">
    <property type="term" value="C:plasma membrane"/>
    <property type="evidence" value="ECO:0007669"/>
    <property type="project" value="UniProtKB-SubCell"/>
</dbReference>
<keyword evidence="6 7" id="KW-0472">Membrane</keyword>
<feature type="transmembrane region" description="Helical" evidence="7">
    <location>
        <begin position="99"/>
        <end position="122"/>
    </location>
</feature>
<dbReference type="SUPFAM" id="SSF161098">
    <property type="entry name" value="MetI-like"/>
    <property type="match status" value="1"/>
</dbReference>
<dbReference type="EMBL" id="AP012051">
    <property type="protein sequence ID" value="BAL80424.1"/>
    <property type="molecule type" value="Genomic_DNA"/>
</dbReference>
<organism evidence="9 10">
    <name type="scientific">Caldisericum exile (strain DSM 21853 / NBRC 104410 / AZM16c01)</name>
    <dbReference type="NCBI Taxonomy" id="511051"/>
    <lineage>
        <taxon>Bacteria</taxon>
        <taxon>Pseudomonadati</taxon>
        <taxon>Caldisericota/Cryosericota group</taxon>
        <taxon>Caldisericota</taxon>
        <taxon>Caldisericia</taxon>
        <taxon>Caldisericales</taxon>
        <taxon>Caldisericaceae</taxon>
        <taxon>Caldisericum</taxon>
    </lineage>
</organism>
<dbReference type="InterPro" id="IPR045621">
    <property type="entry name" value="BPD_transp_1_N"/>
</dbReference>
<dbReference type="PROSITE" id="PS50928">
    <property type="entry name" value="ABC_TM1"/>
    <property type="match status" value="1"/>
</dbReference>
<keyword evidence="2 7" id="KW-0813">Transport</keyword>
<feature type="transmembrane region" description="Helical" evidence="7">
    <location>
        <begin position="246"/>
        <end position="268"/>
    </location>
</feature>
<dbReference type="OrthoDB" id="9778910at2"/>
<dbReference type="Pfam" id="PF00528">
    <property type="entry name" value="BPD_transp_1"/>
    <property type="match status" value="1"/>
</dbReference>
<dbReference type="GO" id="GO:0055085">
    <property type="term" value="P:transmembrane transport"/>
    <property type="evidence" value="ECO:0007669"/>
    <property type="project" value="InterPro"/>
</dbReference>
<evidence type="ECO:0000256" key="4">
    <source>
        <dbReference type="ARBA" id="ARBA00022692"/>
    </source>
</evidence>
<reference evidence="9 10" key="1">
    <citation type="submission" date="2011-01" db="EMBL/GenBank/DDBJ databases">
        <title>Whole genome sequence of Caldisericum exile AZM16c01.</title>
        <authorList>
            <person name="Narita-Yamada S."/>
            <person name="Kawakoshi A."/>
            <person name="Nakamura S."/>
            <person name="Sasagawa M."/>
            <person name="Fukada J."/>
            <person name="Sekine M."/>
            <person name="Kato Y."/>
            <person name="Fukai R."/>
            <person name="Sasaki K."/>
            <person name="Hanamaki A."/>
            <person name="Narita H."/>
            <person name="Konno Y."/>
            <person name="Mori K."/>
            <person name="Yamazaki S."/>
            <person name="Suzuki K."/>
            <person name="Fujita N."/>
        </authorList>
    </citation>
    <scope>NUCLEOTIDE SEQUENCE [LARGE SCALE GENOMIC DNA]</scope>
    <source>
        <strain evidence="10">DSM 21853 / NBRC 104410 / AZM16c01</strain>
    </source>
</reference>
<evidence type="ECO:0000256" key="5">
    <source>
        <dbReference type="ARBA" id="ARBA00022989"/>
    </source>
</evidence>
<evidence type="ECO:0000256" key="7">
    <source>
        <dbReference type="RuleBase" id="RU363032"/>
    </source>
</evidence>
<dbReference type="KEGG" id="cex:CSE_02980"/>
<feature type="transmembrane region" description="Helical" evidence="7">
    <location>
        <begin position="288"/>
        <end position="314"/>
    </location>
</feature>
<dbReference type="PANTHER" id="PTHR30465:SF0">
    <property type="entry name" value="OLIGOPEPTIDE TRANSPORT SYSTEM PERMEASE PROTEIN APPB"/>
    <property type="match status" value="1"/>
</dbReference>
<dbReference type="CDD" id="cd06261">
    <property type="entry name" value="TM_PBP2"/>
    <property type="match status" value="1"/>
</dbReference>
<evidence type="ECO:0000259" key="8">
    <source>
        <dbReference type="PROSITE" id="PS50928"/>
    </source>
</evidence>
<protein>
    <submittedName>
        <fullName evidence="9">Oligopeptide ABC transporter permease protein</fullName>
    </submittedName>
</protein>
<comment type="similarity">
    <text evidence="7">Belongs to the binding-protein-dependent transport system permease family.</text>
</comment>
<evidence type="ECO:0000313" key="10">
    <source>
        <dbReference type="Proteomes" id="UP000004793"/>
    </source>
</evidence>
<gene>
    <name evidence="9" type="ordered locus">CSE_02980</name>
</gene>
<accession>A0A7U6GDK0</accession>
<sequence length="321" mass="36374">MRQYITRRVLILIPELFVITFIAFIFYSLMGDPFAELRANPFINQGYVQYLEKAYGFDKPVLVRYFFWLSQVVRGNFGISAVTGEPVITLIKRAMPITLSINIFTFTFSLIVGVLIGFASALRQRSFLDNFFTVLSYIGLAMPSFWLSLMLMILFSVKLHWLPPGGFMTPGMENASFLPRVIDRLKYIVMPFIVLGFGGLTGWVRYTRSSVLEMLKKDYVRTARAKGLPESVVLRKHVFRNSLNPIVTLFFLSFPGFFSGSAIVEQIFSIPGMGSLVISAVMNNDYMVAMASLVFYSTMLVISLLLADIAYAFLDPRVKFS</sequence>
<proteinExistence type="inferred from homology"/>
<dbReference type="Pfam" id="PF19300">
    <property type="entry name" value="BPD_transp_1_N"/>
    <property type="match status" value="1"/>
</dbReference>
<dbReference type="AlphaFoldDB" id="A0A7U6GDK0"/>
<evidence type="ECO:0000313" key="9">
    <source>
        <dbReference type="EMBL" id="BAL80424.1"/>
    </source>
</evidence>
<keyword evidence="10" id="KW-1185">Reference proteome</keyword>
<feature type="transmembrane region" description="Helical" evidence="7">
    <location>
        <begin position="134"/>
        <end position="157"/>
    </location>
</feature>
<dbReference type="RefSeq" id="WP_014452831.1">
    <property type="nucleotide sequence ID" value="NC_017096.1"/>
</dbReference>
<evidence type="ECO:0000256" key="6">
    <source>
        <dbReference type="ARBA" id="ARBA00023136"/>
    </source>
</evidence>
<dbReference type="InterPro" id="IPR000515">
    <property type="entry name" value="MetI-like"/>
</dbReference>
<evidence type="ECO:0000256" key="3">
    <source>
        <dbReference type="ARBA" id="ARBA00022475"/>
    </source>
</evidence>
<name>A0A7U6GDK0_CALEA</name>
<dbReference type="Gene3D" id="1.10.3720.10">
    <property type="entry name" value="MetI-like"/>
    <property type="match status" value="1"/>
</dbReference>
<feature type="transmembrane region" description="Helical" evidence="7">
    <location>
        <begin position="9"/>
        <end position="30"/>
    </location>
</feature>
<evidence type="ECO:0000256" key="2">
    <source>
        <dbReference type="ARBA" id="ARBA00022448"/>
    </source>
</evidence>
<keyword evidence="4 7" id="KW-0812">Transmembrane</keyword>
<dbReference type="PANTHER" id="PTHR30465">
    <property type="entry name" value="INNER MEMBRANE ABC TRANSPORTER"/>
    <property type="match status" value="1"/>
</dbReference>
<keyword evidence="3" id="KW-1003">Cell membrane</keyword>
<dbReference type="InterPro" id="IPR035906">
    <property type="entry name" value="MetI-like_sf"/>
</dbReference>
<feature type="domain" description="ABC transmembrane type-1" evidence="8">
    <location>
        <begin position="95"/>
        <end position="306"/>
    </location>
</feature>
<keyword evidence="5 7" id="KW-1133">Transmembrane helix</keyword>
<evidence type="ECO:0000256" key="1">
    <source>
        <dbReference type="ARBA" id="ARBA00004651"/>
    </source>
</evidence>